<reference evidence="1" key="1">
    <citation type="journal article" date="2014" name="Front. Microbiol.">
        <title>High frequency of phylogenetically diverse reductive dehalogenase-homologous genes in deep subseafloor sedimentary metagenomes.</title>
        <authorList>
            <person name="Kawai M."/>
            <person name="Futagami T."/>
            <person name="Toyoda A."/>
            <person name="Takaki Y."/>
            <person name="Nishi S."/>
            <person name="Hori S."/>
            <person name="Arai W."/>
            <person name="Tsubouchi T."/>
            <person name="Morono Y."/>
            <person name="Uchiyama I."/>
            <person name="Ito T."/>
            <person name="Fujiyama A."/>
            <person name="Inagaki F."/>
            <person name="Takami H."/>
        </authorList>
    </citation>
    <scope>NUCLEOTIDE SEQUENCE</scope>
    <source>
        <strain evidence="1">Expedition CK06-06</strain>
    </source>
</reference>
<gene>
    <name evidence="1" type="ORF">S12H4_04090</name>
</gene>
<accession>X1S039</accession>
<sequence>MPILKSIFFVTGEKEKDVFLQNLNQNELNNVKGIIIRSVILADR</sequence>
<dbReference type="AlphaFoldDB" id="X1S039"/>
<evidence type="ECO:0000313" key="1">
    <source>
        <dbReference type="EMBL" id="GAI72506.1"/>
    </source>
</evidence>
<protein>
    <submittedName>
        <fullName evidence="1">Uncharacterized protein</fullName>
    </submittedName>
</protein>
<name>X1S039_9ZZZZ</name>
<dbReference type="EMBL" id="BARW01001219">
    <property type="protein sequence ID" value="GAI72506.1"/>
    <property type="molecule type" value="Genomic_DNA"/>
</dbReference>
<proteinExistence type="predicted"/>
<comment type="caution">
    <text evidence="1">The sequence shown here is derived from an EMBL/GenBank/DDBJ whole genome shotgun (WGS) entry which is preliminary data.</text>
</comment>
<organism evidence="1">
    <name type="scientific">marine sediment metagenome</name>
    <dbReference type="NCBI Taxonomy" id="412755"/>
    <lineage>
        <taxon>unclassified sequences</taxon>
        <taxon>metagenomes</taxon>
        <taxon>ecological metagenomes</taxon>
    </lineage>
</organism>